<dbReference type="KEGG" id="pnd:Pla175_26560"/>
<evidence type="ECO:0008006" key="4">
    <source>
        <dbReference type="Google" id="ProtNLM"/>
    </source>
</evidence>
<feature type="chain" id="PRO_5021858061" description="Thioredoxin domain-containing protein" evidence="1">
    <location>
        <begin position="19"/>
        <end position="161"/>
    </location>
</feature>
<evidence type="ECO:0000313" key="2">
    <source>
        <dbReference type="EMBL" id="QDU89268.1"/>
    </source>
</evidence>
<feature type="signal peptide" evidence="1">
    <location>
        <begin position="1"/>
        <end position="18"/>
    </location>
</feature>
<dbReference type="Proteomes" id="UP000317429">
    <property type="component" value="Chromosome"/>
</dbReference>
<dbReference type="RefSeq" id="WP_145285448.1">
    <property type="nucleotide sequence ID" value="NZ_CP036291.1"/>
</dbReference>
<organism evidence="2 3">
    <name type="scientific">Pirellulimonas nuda</name>
    <dbReference type="NCBI Taxonomy" id="2528009"/>
    <lineage>
        <taxon>Bacteria</taxon>
        <taxon>Pseudomonadati</taxon>
        <taxon>Planctomycetota</taxon>
        <taxon>Planctomycetia</taxon>
        <taxon>Pirellulales</taxon>
        <taxon>Lacipirellulaceae</taxon>
        <taxon>Pirellulimonas</taxon>
    </lineage>
</organism>
<gene>
    <name evidence="2" type="ORF">Pla175_26560</name>
</gene>
<sequence length="161" mass="17728" precursor="true">MAASMMLAAVLTAGGVMATGASTAVNEQEGPPAHQVVAIYFHRVERCPTCKRIGAMAEKAVSNGFEKDAETRAVEFHYVNFQGKKNAKLARACGIELPTLVLANVFEGETVCWTSMPEVWRLVGKPDDFRAYVHDGVVRYLKQTKQDAAQEGERRRSPRND</sequence>
<evidence type="ECO:0000256" key="1">
    <source>
        <dbReference type="SAM" id="SignalP"/>
    </source>
</evidence>
<dbReference type="InterPro" id="IPR047698">
    <property type="entry name" value="ArsF-like"/>
</dbReference>
<dbReference type="OrthoDB" id="280404at2"/>
<protein>
    <recommendedName>
        <fullName evidence="4">Thioredoxin domain-containing protein</fullName>
    </recommendedName>
</protein>
<proteinExistence type="predicted"/>
<reference evidence="2 3" key="1">
    <citation type="submission" date="2019-02" db="EMBL/GenBank/DDBJ databases">
        <title>Deep-cultivation of Planctomycetes and their phenomic and genomic characterization uncovers novel biology.</title>
        <authorList>
            <person name="Wiegand S."/>
            <person name="Jogler M."/>
            <person name="Boedeker C."/>
            <person name="Pinto D."/>
            <person name="Vollmers J."/>
            <person name="Rivas-Marin E."/>
            <person name="Kohn T."/>
            <person name="Peeters S.H."/>
            <person name="Heuer A."/>
            <person name="Rast P."/>
            <person name="Oberbeckmann S."/>
            <person name="Bunk B."/>
            <person name="Jeske O."/>
            <person name="Meyerdierks A."/>
            <person name="Storesund J.E."/>
            <person name="Kallscheuer N."/>
            <person name="Luecker S."/>
            <person name="Lage O.M."/>
            <person name="Pohl T."/>
            <person name="Merkel B.J."/>
            <person name="Hornburger P."/>
            <person name="Mueller R.-W."/>
            <person name="Bruemmer F."/>
            <person name="Labrenz M."/>
            <person name="Spormann A.M."/>
            <person name="Op den Camp H."/>
            <person name="Overmann J."/>
            <person name="Amann R."/>
            <person name="Jetten M.S.M."/>
            <person name="Mascher T."/>
            <person name="Medema M.H."/>
            <person name="Devos D.P."/>
            <person name="Kaster A.-K."/>
            <person name="Ovreas L."/>
            <person name="Rohde M."/>
            <person name="Galperin M.Y."/>
            <person name="Jogler C."/>
        </authorList>
    </citation>
    <scope>NUCLEOTIDE SEQUENCE [LARGE SCALE GENOMIC DNA]</scope>
    <source>
        <strain evidence="2 3">Pla175</strain>
    </source>
</reference>
<keyword evidence="3" id="KW-1185">Reference proteome</keyword>
<evidence type="ECO:0000313" key="3">
    <source>
        <dbReference type="Proteomes" id="UP000317429"/>
    </source>
</evidence>
<keyword evidence="1" id="KW-0732">Signal</keyword>
<name>A0A518DCQ9_9BACT</name>
<accession>A0A518DCQ9</accession>
<dbReference type="EMBL" id="CP036291">
    <property type="protein sequence ID" value="QDU89268.1"/>
    <property type="molecule type" value="Genomic_DNA"/>
</dbReference>
<dbReference type="AlphaFoldDB" id="A0A518DCQ9"/>
<dbReference type="NCBIfam" id="NF040494">
    <property type="entry name" value="nitrored_ArsF"/>
    <property type="match status" value="1"/>
</dbReference>